<dbReference type="Proteomes" id="UP000239504">
    <property type="component" value="Unassembled WGS sequence"/>
</dbReference>
<reference evidence="1 2" key="1">
    <citation type="submission" date="2017-12" db="EMBL/GenBank/DDBJ databases">
        <authorList>
            <person name="Hurst M.R.H."/>
        </authorList>
    </citation>
    <scope>NUCLEOTIDE SEQUENCE [LARGE SCALE GENOMIC DNA]</scope>
    <source>
        <strain evidence="1 2">SY-3-19</strain>
    </source>
</reference>
<name>A0A2S7K504_9PROT</name>
<protein>
    <recommendedName>
        <fullName evidence="3">DUF4417 domain-containing protein</fullName>
    </recommendedName>
</protein>
<dbReference type="OrthoDB" id="7375815at2"/>
<evidence type="ECO:0000313" key="2">
    <source>
        <dbReference type="Proteomes" id="UP000239504"/>
    </source>
</evidence>
<gene>
    <name evidence="1" type="ORF">CW354_10950</name>
</gene>
<evidence type="ECO:0000313" key="1">
    <source>
        <dbReference type="EMBL" id="PQA87590.1"/>
    </source>
</evidence>
<sequence length="373" mass="41470">MLKDTLGNRDKNRTALRDLAHNPYRRSTNLFCQGCADFNRCGGIAAKEGAGYCYNHCCGGKPDCETVCRQNPNFDAQIREIGGFDFGNIPHSAPLRAPALRGAAPLILHGKRRTGLLIAPIVAIKLRDLVNLRTGTLKYADRSALASAFKIRADSHLVITGIEQEHFVEPWWSLGRKARAPLLKEIAAMGIALVTPPNFSLFNDVPRTSNFSALKRIGMVQAEFNVAGIPCSLHPHIRNETDSARWVAYVAERPEIKSIAYEFSTGAGRYPVKDMHIEHLTRLAQQSGRPLDLVIRGDQRILPILRGVYRNVLYIDTNAFMKTMHRQSAIRSGNAGLDWVSQRTPEGAHLDDLLQHNVDEVTFATRHHLARAA</sequence>
<dbReference type="AlphaFoldDB" id="A0A2S7K504"/>
<proteinExistence type="predicted"/>
<accession>A0A2S7K504</accession>
<keyword evidence="2" id="KW-1185">Reference proteome</keyword>
<comment type="caution">
    <text evidence="1">The sequence shown here is derived from an EMBL/GenBank/DDBJ whole genome shotgun (WGS) entry which is preliminary data.</text>
</comment>
<organism evidence="1 2">
    <name type="scientific">Hyphococcus luteus</name>
    <dbReference type="NCBI Taxonomy" id="2058213"/>
    <lineage>
        <taxon>Bacteria</taxon>
        <taxon>Pseudomonadati</taxon>
        <taxon>Pseudomonadota</taxon>
        <taxon>Alphaproteobacteria</taxon>
        <taxon>Parvularculales</taxon>
        <taxon>Parvularculaceae</taxon>
        <taxon>Hyphococcus</taxon>
    </lineage>
</organism>
<dbReference type="RefSeq" id="WP_104830128.1">
    <property type="nucleotide sequence ID" value="NZ_PJCH01000006.1"/>
</dbReference>
<dbReference type="EMBL" id="PJCH01000006">
    <property type="protein sequence ID" value="PQA87590.1"/>
    <property type="molecule type" value="Genomic_DNA"/>
</dbReference>
<evidence type="ECO:0008006" key="3">
    <source>
        <dbReference type="Google" id="ProtNLM"/>
    </source>
</evidence>